<accession>A0ABD0YY56</accession>
<dbReference type="PANTHER" id="PTHR21054">
    <property type="entry name" value="ZINC METALLOPROTEINASE-RELATED"/>
    <property type="match status" value="1"/>
</dbReference>
<evidence type="ECO:0008006" key="3">
    <source>
        <dbReference type="Google" id="ProtNLM"/>
    </source>
</evidence>
<comment type="caution">
    <text evidence="1">The sequence shown here is derived from an EMBL/GenBank/DDBJ whole genome shotgun (WGS) entry which is preliminary data.</text>
</comment>
<protein>
    <recommendedName>
        <fullName evidence="3">Zinc metalloproteinase</fullName>
    </recommendedName>
</protein>
<dbReference type="PANTHER" id="PTHR21054:SF2">
    <property type="entry name" value="MIP04191P"/>
    <property type="match status" value="1"/>
</dbReference>
<evidence type="ECO:0000313" key="1">
    <source>
        <dbReference type="EMBL" id="KAL1140134.1"/>
    </source>
</evidence>
<gene>
    <name evidence="1" type="ORF">AAG570_000066</name>
</gene>
<dbReference type="Pfam" id="PF12044">
    <property type="entry name" value="Metallopep"/>
    <property type="match status" value="1"/>
</dbReference>
<dbReference type="InterPro" id="IPR053002">
    <property type="entry name" value="Metalloproteinase_M10B"/>
</dbReference>
<sequence>MTRPGRISVVNFKDGEVVCYRLVLIKGKAEGCDKVFCKSAGASAPLEFPVYGGKFKCLGVLDKGENRVTIGATPDCQDLELRLDFRPRDTRLCVVPVYVVCRGDPGTFQGPPGADCSPTSALRRLALGSQLIQCLYAEKLNEHCFGRKTFQLECDIVDDAPPARLFRSQLSANEARDKSQLELWRAIGSELLAAGLASAHSKCLALLSCTRWDGEVTSGDAALATGGLALLGSACLHTWPTVLSDVIKCFADTTKLGANLLDNSCYRGTYGACFSTTLGSACHEVGHMFNLGHPTTGIMSRGFDNTHRVFLASVHEGESFPRQAPHQATVNITIIPEIRIKQANDDLTHLSPGCATILAHHRWFNDIPQQESTILYDSTRSVVSSEAGLRVVQLRSDCGAVKKSWEMSGSGTKGGMGHPPTVPPATTLVAVDTNGTILTAPLH</sequence>
<dbReference type="AlphaFoldDB" id="A0ABD0YY56"/>
<name>A0ABD0YY56_9HEMI</name>
<proteinExistence type="predicted"/>
<dbReference type="InterPro" id="IPR021917">
    <property type="entry name" value="Unchr_Zn-peptidase-like"/>
</dbReference>
<dbReference type="EMBL" id="JBFDAA010000001">
    <property type="protein sequence ID" value="KAL1140134.1"/>
    <property type="molecule type" value="Genomic_DNA"/>
</dbReference>
<keyword evidence="2" id="KW-1185">Reference proteome</keyword>
<evidence type="ECO:0000313" key="2">
    <source>
        <dbReference type="Proteomes" id="UP001558652"/>
    </source>
</evidence>
<dbReference type="Proteomes" id="UP001558652">
    <property type="component" value="Unassembled WGS sequence"/>
</dbReference>
<organism evidence="1 2">
    <name type="scientific">Ranatra chinensis</name>
    <dbReference type="NCBI Taxonomy" id="642074"/>
    <lineage>
        <taxon>Eukaryota</taxon>
        <taxon>Metazoa</taxon>
        <taxon>Ecdysozoa</taxon>
        <taxon>Arthropoda</taxon>
        <taxon>Hexapoda</taxon>
        <taxon>Insecta</taxon>
        <taxon>Pterygota</taxon>
        <taxon>Neoptera</taxon>
        <taxon>Paraneoptera</taxon>
        <taxon>Hemiptera</taxon>
        <taxon>Heteroptera</taxon>
        <taxon>Panheteroptera</taxon>
        <taxon>Nepomorpha</taxon>
        <taxon>Nepidae</taxon>
        <taxon>Ranatrinae</taxon>
        <taxon>Ranatra</taxon>
    </lineage>
</organism>
<reference evidence="1 2" key="1">
    <citation type="submission" date="2024-07" db="EMBL/GenBank/DDBJ databases">
        <title>Chromosome-level genome assembly of the water stick insect Ranatra chinensis (Heteroptera: Nepidae).</title>
        <authorList>
            <person name="Liu X."/>
        </authorList>
    </citation>
    <scope>NUCLEOTIDE SEQUENCE [LARGE SCALE GENOMIC DNA]</scope>
    <source>
        <strain evidence="1">Cailab_2021Rc</strain>
        <tissue evidence="1">Muscle</tissue>
    </source>
</reference>